<name>A0A2N0S3S4_9GLOM</name>
<reference evidence="1 2" key="2">
    <citation type="submission" date="2017-10" db="EMBL/GenBank/DDBJ databases">
        <title>Genome analyses suggest a sexual origin of heterokaryosis in a supposedly ancient asexual fungus.</title>
        <authorList>
            <person name="Corradi N."/>
            <person name="Sedzielewska K."/>
            <person name="Noel J."/>
            <person name="Charron P."/>
            <person name="Farinelli L."/>
            <person name="Marton T."/>
            <person name="Kruger M."/>
            <person name="Pelin A."/>
            <person name="Brachmann A."/>
            <person name="Corradi N."/>
        </authorList>
    </citation>
    <scope>NUCLEOTIDE SEQUENCE [LARGE SCALE GENOMIC DNA]</scope>
    <source>
        <strain evidence="1 2">A1</strain>
    </source>
</reference>
<protein>
    <submittedName>
        <fullName evidence="1">Uncharacterized protein</fullName>
    </submittedName>
</protein>
<sequence>MMVNWKKKLIAYLTTLKTSFWYHQNKKKTKISIRFWFWTNVYYLDPFIKLFLEENIHLTLWN</sequence>
<organism evidence="1 2">
    <name type="scientific">Rhizophagus irregularis</name>
    <dbReference type="NCBI Taxonomy" id="588596"/>
    <lineage>
        <taxon>Eukaryota</taxon>
        <taxon>Fungi</taxon>
        <taxon>Fungi incertae sedis</taxon>
        <taxon>Mucoromycota</taxon>
        <taxon>Glomeromycotina</taxon>
        <taxon>Glomeromycetes</taxon>
        <taxon>Glomerales</taxon>
        <taxon>Glomeraceae</taxon>
        <taxon>Rhizophagus</taxon>
    </lineage>
</organism>
<accession>A0A2N0S3S4</accession>
<evidence type="ECO:0000313" key="1">
    <source>
        <dbReference type="EMBL" id="PKC70197.1"/>
    </source>
</evidence>
<evidence type="ECO:0000313" key="2">
    <source>
        <dbReference type="Proteomes" id="UP000232688"/>
    </source>
</evidence>
<reference evidence="1 2" key="1">
    <citation type="submission" date="2017-10" db="EMBL/GenBank/DDBJ databases">
        <title>Extensive intraspecific genome diversity in a model arbuscular mycorrhizal fungus.</title>
        <authorList>
            <person name="Chen E.C.H."/>
            <person name="Morin E."/>
            <person name="Baudet D."/>
            <person name="Noel J."/>
            <person name="Ndikumana S."/>
            <person name="Charron P."/>
            <person name="St-Onge C."/>
            <person name="Giorgi J."/>
            <person name="Grigoriev I.V."/>
            <person name="Roux C."/>
            <person name="Martin F.M."/>
            <person name="Corradi N."/>
        </authorList>
    </citation>
    <scope>NUCLEOTIDE SEQUENCE [LARGE SCALE GENOMIC DNA]</scope>
    <source>
        <strain evidence="1 2">A1</strain>
    </source>
</reference>
<dbReference type="EMBL" id="LLXH01000237">
    <property type="protein sequence ID" value="PKC70197.1"/>
    <property type="molecule type" value="Genomic_DNA"/>
</dbReference>
<comment type="caution">
    <text evidence="1">The sequence shown here is derived from an EMBL/GenBank/DDBJ whole genome shotgun (WGS) entry which is preliminary data.</text>
</comment>
<dbReference type="VEuPathDB" id="FungiDB:RhiirA1_414634"/>
<proteinExistence type="predicted"/>
<gene>
    <name evidence="1" type="ORF">RhiirA1_414634</name>
</gene>
<dbReference type="AlphaFoldDB" id="A0A2N0S3S4"/>
<dbReference type="Proteomes" id="UP000232688">
    <property type="component" value="Unassembled WGS sequence"/>
</dbReference>